<dbReference type="RefSeq" id="WP_345583439.1">
    <property type="nucleotide sequence ID" value="NZ_BAABLV010000036.1"/>
</dbReference>
<protein>
    <recommendedName>
        <fullName evidence="9">Protein translocase subunit SecE</fullName>
    </recommendedName>
</protein>
<evidence type="ECO:0000256" key="10">
    <source>
        <dbReference type="SAM" id="MobiDB-lite"/>
    </source>
</evidence>
<dbReference type="EMBL" id="BAABLV010000036">
    <property type="protein sequence ID" value="GAA4905139.1"/>
    <property type="molecule type" value="Genomic_DNA"/>
</dbReference>
<dbReference type="InterPro" id="IPR001901">
    <property type="entry name" value="Translocase_SecE/Sec61-g"/>
</dbReference>
<dbReference type="InterPro" id="IPR005807">
    <property type="entry name" value="SecE_bac"/>
</dbReference>
<keyword evidence="2 9" id="KW-0813">Transport</keyword>
<dbReference type="NCBIfam" id="TIGR00964">
    <property type="entry name" value="secE_bact"/>
    <property type="match status" value="1"/>
</dbReference>
<comment type="subcellular location">
    <subcellularLocation>
        <location evidence="9">Cell membrane</location>
        <topology evidence="9">Single-pass membrane protein</topology>
    </subcellularLocation>
    <subcellularLocation>
        <location evidence="1">Membrane</location>
    </subcellularLocation>
</comment>
<comment type="function">
    <text evidence="9">Essential subunit of the Sec protein translocation channel SecYEG. Clamps together the 2 halves of SecY. May contact the channel plug during translocation.</text>
</comment>
<proteinExistence type="inferred from homology"/>
<comment type="caution">
    <text evidence="11">The sequence shown here is derived from an EMBL/GenBank/DDBJ whole genome shotgun (WGS) entry which is preliminary data.</text>
</comment>
<feature type="compositionally biased region" description="Basic and acidic residues" evidence="10">
    <location>
        <begin position="82"/>
        <end position="101"/>
    </location>
</feature>
<keyword evidence="5 9" id="KW-0653">Protein transport</keyword>
<evidence type="ECO:0000256" key="2">
    <source>
        <dbReference type="ARBA" id="ARBA00022448"/>
    </source>
</evidence>
<feature type="compositionally biased region" description="Acidic residues" evidence="10">
    <location>
        <begin position="10"/>
        <end position="34"/>
    </location>
</feature>
<keyword evidence="3 9" id="KW-1003">Cell membrane</keyword>
<evidence type="ECO:0000256" key="8">
    <source>
        <dbReference type="ARBA" id="ARBA00023136"/>
    </source>
</evidence>
<organism evidence="11 12">
    <name type="scientific">Tessaracoccus lubricantis</name>
    <dbReference type="NCBI Taxonomy" id="545543"/>
    <lineage>
        <taxon>Bacteria</taxon>
        <taxon>Bacillati</taxon>
        <taxon>Actinomycetota</taxon>
        <taxon>Actinomycetes</taxon>
        <taxon>Propionibacteriales</taxon>
        <taxon>Propionibacteriaceae</taxon>
        <taxon>Tessaracoccus</taxon>
    </lineage>
</organism>
<comment type="subunit">
    <text evidence="9">Component of the Sec protein translocase complex. Heterotrimer consisting of SecY, SecE and SecG subunits. The heterotrimers can form oligomers, although 1 heterotrimer is thought to be able to translocate proteins. Interacts with the ribosome. Interacts with SecDF, and other proteins may be involved. Interacts with SecA.</text>
</comment>
<keyword evidence="12" id="KW-1185">Reference proteome</keyword>
<dbReference type="InterPro" id="IPR038379">
    <property type="entry name" value="SecE_sf"/>
</dbReference>
<evidence type="ECO:0000256" key="3">
    <source>
        <dbReference type="ARBA" id="ARBA00022475"/>
    </source>
</evidence>
<dbReference type="PROSITE" id="PS01067">
    <property type="entry name" value="SECE_SEC61G"/>
    <property type="match status" value="1"/>
</dbReference>
<feature type="region of interest" description="Disordered" evidence="10">
    <location>
        <begin position="77"/>
        <end position="101"/>
    </location>
</feature>
<evidence type="ECO:0000256" key="5">
    <source>
        <dbReference type="ARBA" id="ARBA00022927"/>
    </source>
</evidence>
<reference evidence="12" key="1">
    <citation type="journal article" date="2019" name="Int. J. Syst. Evol. Microbiol.">
        <title>The Global Catalogue of Microorganisms (GCM) 10K type strain sequencing project: providing services to taxonomists for standard genome sequencing and annotation.</title>
        <authorList>
            <consortium name="The Broad Institute Genomics Platform"/>
            <consortium name="The Broad Institute Genome Sequencing Center for Infectious Disease"/>
            <person name="Wu L."/>
            <person name="Ma J."/>
        </authorList>
    </citation>
    <scope>NUCLEOTIDE SEQUENCE [LARGE SCALE GENOMIC DNA]</scope>
    <source>
        <strain evidence="12">JCM 19125</strain>
    </source>
</reference>
<name>A0ABP9FL01_9ACTN</name>
<dbReference type="PANTHER" id="PTHR33910:SF1">
    <property type="entry name" value="PROTEIN TRANSLOCASE SUBUNIT SECE"/>
    <property type="match status" value="1"/>
</dbReference>
<dbReference type="PANTHER" id="PTHR33910">
    <property type="entry name" value="PROTEIN TRANSLOCASE SUBUNIT SECE"/>
    <property type="match status" value="1"/>
</dbReference>
<dbReference type="Gene3D" id="1.20.5.1030">
    <property type="entry name" value="Preprotein translocase secy subunit"/>
    <property type="match status" value="1"/>
</dbReference>
<evidence type="ECO:0000256" key="4">
    <source>
        <dbReference type="ARBA" id="ARBA00022692"/>
    </source>
</evidence>
<evidence type="ECO:0000256" key="1">
    <source>
        <dbReference type="ARBA" id="ARBA00004370"/>
    </source>
</evidence>
<comment type="similarity">
    <text evidence="9">Belongs to the SecE/SEC61-gamma family.</text>
</comment>
<dbReference type="Pfam" id="PF00584">
    <property type="entry name" value="SecE"/>
    <property type="match status" value="1"/>
</dbReference>
<feature type="transmembrane region" description="Helical" evidence="9">
    <location>
        <begin position="132"/>
        <end position="159"/>
    </location>
</feature>
<accession>A0ABP9FL01</accession>
<evidence type="ECO:0000313" key="11">
    <source>
        <dbReference type="EMBL" id="GAA4905139.1"/>
    </source>
</evidence>
<evidence type="ECO:0000256" key="7">
    <source>
        <dbReference type="ARBA" id="ARBA00023010"/>
    </source>
</evidence>
<evidence type="ECO:0000313" key="12">
    <source>
        <dbReference type="Proteomes" id="UP001501521"/>
    </source>
</evidence>
<keyword evidence="7 9" id="KW-0811">Translocation</keyword>
<feature type="region of interest" description="Disordered" evidence="10">
    <location>
        <begin position="1"/>
        <end position="34"/>
    </location>
</feature>
<gene>
    <name evidence="9" type="primary">secE</name>
    <name evidence="11" type="ORF">GCM10025789_25520</name>
</gene>
<dbReference type="Proteomes" id="UP001501521">
    <property type="component" value="Unassembled WGS sequence"/>
</dbReference>
<sequence>MSDKSHDAEPEIEETVSGEPDAPEDDAVEIDDPEALAAAEEEVAEADEDITLGELEKDFTPEEQEAAAALAPVRRTVKAPVRKKDTATRKRSDALAEHEDPYRASNPVEFAKQSGSELRKVVWPTWPQTVTMFTAVLVFVLIMIAIVGLLDLFFGWSLLQLFGS</sequence>
<keyword evidence="6 9" id="KW-1133">Transmembrane helix</keyword>
<evidence type="ECO:0000256" key="6">
    <source>
        <dbReference type="ARBA" id="ARBA00022989"/>
    </source>
</evidence>
<keyword evidence="8 9" id="KW-0472">Membrane</keyword>
<dbReference type="HAMAP" id="MF_00422">
    <property type="entry name" value="SecE"/>
    <property type="match status" value="1"/>
</dbReference>
<keyword evidence="4 9" id="KW-0812">Transmembrane</keyword>
<evidence type="ECO:0000256" key="9">
    <source>
        <dbReference type="HAMAP-Rule" id="MF_00422"/>
    </source>
</evidence>